<accession>A0A1J1H2B2</accession>
<keyword evidence="3" id="KW-1185">Reference proteome</keyword>
<dbReference type="GeneID" id="39735174"/>
<name>A0A1J1H2B2_PLARL</name>
<dbReference type="KEGG" id="prel:PRELSG_0604800"/>
<reference evidence="2 3" key="1">
    <citation type="submission" date="2015-04" db="EMBL/GenBank/DDBJ databases">
        <authorList>
            <consortium name="Pathogen Informatics"/>
        </authorList>
    </citation>
    <scope>NUCLEOTIDE SEQUENCE [LARGE SCALE GENOMIC DNA]</scope>
    <source>
        <strain evidence="2 3">SGS1</strain>
    </source>
</reference>
<feature type="compositionally biased region" description="Basic and acidic residues" evidence="1">
    <location>
        <begin position="32"/>
        <end position="42"/>
    </location>
</feature>
<dbReference type="AlphaFoldDB" id="A0A1J1H2B2"/>
<feature type="region of interest" description="Disordered" evidence="1">
    <location>
        <begin position="442"/>
        <end position="469"/>
    </location>
</feature>
<evidence type="ECO:0000313" key="2">
    <source>
        <dbReference type="EMBL" id="CRG99073.1"/>
    </source>
</evidence>
<dbReference type="OrthoDB" id="392857at2759"/>
<proteinExistence type="predicted"/>
<dbReference type="Proteomes" id="UP000220158">
    <property type="component" value="Chromosome 6"/>
</dbReference>
<sequence length="567" mass="68741">MSLHFSDEDDIYEDNANKEKSENNDLNYDSFNDEKKNDENFIQKDHYDEMEECEVEEKKKRKKSVGFQLKNLFNDIALNKINSYIQKKRKSEHRNSYDDNSNLYEDDNEEDSYEDELQKYVREEKDKIKQVLPEKDELWEMFIYLNLKKKKRKIDYDEKYYSLAIKKILENVEKEYKDIIKEKLFQNKNFEEYLIITDFSDFLKSNNIENIEKNTLIPLIKKKNSLKDIKKKLIELYNKGNYCSYIKEINFFNEKKEENLNEEGDNNNNSRKYETYKRQSTNLIIEKEKLNLSLSKLSDKYSLMINKIKKHKRKDLRTNFNLFMNLINEVTSKLYFSIHNVFLIDDNNSNIADIYKTIRRKYNIHDVLAKVQKLTQKKEVYEHYRSYLIYKYKTTYPVCDDAFKNHIMKDNINIFNFKKFYNTEFSKEKFFIIKDYEKTETQNENISNTEKNEKEEMMSQNKKKDKTSSEDLYTNDVYNDDFFNVNMQNDCSKNLQNGNTDLNIPEKKEEKNEINNNNNDNKNIFEQKNMENENNDNNNLNETPLERAKRIAREKKKKLLESRIKII</sequence>
<dbReference type="EMBL" id="LN835301">
    <property type="protein sequence ID" value="CRG99073.1"/>
    <property type="molecule type" value="Genomic_DNA"/>
</dbReference>
<protein>
    <submittedName>
        <fullName evidence="2">Uncharacterized protein</fullName>
    </submittedName>
</protein>
<feature type="region of interest" description="Disordered" evidence="1">
    <location>
        <begin position="89"/>
        <end position="111"/>
    </location>
</feature>
<feature type="compositionally biased region" description="Basic and acidic residues" evidence="1">
    <location>
        <begin position="504"/>
        <end position="513"/>
    </location>
</feature>
<gene>
    <name evidence="2" type="ORF">PRELSG_0604800</name>
</gene>
<feature type="region of interest" description="Disordered" evidence="1">
    <location>
        <begin position="494"/>
        <end position="523"/>
    </location>
</feature>
<evidence type="ECO:0000256" key="1">
    <source>
        <dbReference type="SAM" id="MobiDB-lite"/>
    </source>
</evidence>
<feature type="region of interest" description="Disordered" evidence="1">
    <location>
        <begin position="1"/>
        <end position="42"/>
    </location>
</feature>
<evidence type="ECO:0000313" key="3">
    <source>
        <dbReference type="Proteomes" id="UP000220158"/>
    </source>
</evidence>
<organism evidence="2 3">
    <name type="scientific">Plasmodium relictum</name>
    <dbReference type="NCBI Taxonomy" id="85471"/>
    <lineage>
        <taxon>Eukaryota</taxon>
        <taxon>Sar</taxon>
        <taxon>Alveolata</taxon>
        <taxon>Apicomplexa</taxon>
        <taxon>Aconoidasida</taxon>
        <taxon>Haemosporida</taxon>
        <taxon>Plasmodiidae</taxon>
        <taxon>Plasmodium</taxon>
        <taxon>Plasmodium (Haemamoeba)</taxon>
    </lineage>
</organism>
<dbReference type="VEuPathDB" id="PlasmoDB:PRELSG_0604800"/>
<dbReference type="RefSeq" id="XP_028532081.1">
    <property type="nucleotide sequence ID" value="XM_028675498.1"/>
</dbReference>